<protein>
    <recommendedName>
        <fullName evidence="3">Rha family transcriptional regulator</fullName>
    </recommendedName>
</protein>
<reference evidence="1 2" key="1">
    <citation type="submission" date="2016-10" db="EMBL/GenBank/DDBJ databases">
        <title>Rodentibacter gen. nov. and new species.</title>
        <authorList>
            <person name="Christensen H."/>
        </authorList>
    </citation>
    <scope>NUCLEOTIDE SEQUENCE [LARGE SCALE GENOMIC DNA]</scope>
    <source>
        <strain evidence="1 2">1998236014</strain>
    </source>
</reference>
<dbReference type="RefSeq" id="WP_077464350.1">
    <property type="nucleotide sequence ID" value="NZ_MLAA01000039.1"/>
</dbReference>
<dbReference type="InterPro" id="IPR014054">
    <property type="entry name" value="Phage_regulatory_Rha"/>
</dbReference>
<dbReference type="EMBL" id="MLAA01000039">
    <property type="protein sequence ID" value="OOF67762.1"/>
    <property type="molecule type" value="Genomic_DNA"/>
</dbReference>
<organism evidence="1 2">
    <name type="scientific">Rodentibacter caecimuris</name>
    <dbReference type="NCBI Taxonomy" id="1796644"/>
    <lineage>
        <taxon>Bacteria</taxon>
        <taxon>Pseudomonadati</taxon>
        <taxon>Pseudomonadota</taxon>
        <taxon>Gammaproteobacteria</taxon>
        <taxon>Pasteurellales</taxon>
        <taxon>Pasteurellaceae</taxon>
        <taxon>Rodentibacter</taxon>
    </lineage>
</organism>
<evidence type="ECO:0000313" key="2">
    <source>
        <dbReference type="Proteomes" id="UP000188820"/>
    </source>
</evidence>
<evidence type="ECO:0000313" key="1">
    <source>
        <dbReference type="EMBL" id="OOF67762.1"/>
    </source>
</evidence>
<comment type="caution">
    <text evidence="1">The sequence shown here is derived from an EMBL/GenBank/DDBJ whole genome shotgun (WGS) entry which is preliminary data.</text>
</comment>
<dbReference type="Proteomes" id="UP000188820">
    <property type="component" value="Unassembled WGS sequence"/>
</dbReference>
<proteinExistence type="predicted"/>
<evidence type="ECO:0008006" key="3">
    <source>
        <dbReference type="Google" id="ProtNLM"/>
    </source>
</evidence>
<dbReference type="Pfam" id="PF09669">
    <property type="entry name" value="Phage_pRha"/>
    <property type="match status" value="1"/>
</dbReference>
<keyword evidence="2" id="KW-1185">Reference proteome</keyword>
<gene>
    <name evidence="1" type="ORF">BKG89_09340</name>
</gene>
<dbReference type="NCBIfam" id="TIGR02681">
    <property type="entry name" value="phage_pRha"/>
    <property type="match status" value="1"/>
</dbReference>
<accession>A0ABX3KVD6</accession>
<name>A0ABX3KVD6_9PAST</name>
<sequence length="225" mass="26255">MNMQLSTLVFPHKFHDQTQAMTTSLFVADYFGKMHKNILQAIENLDCSKEFSGLNFQPAKYKDEQGKMRPMYRMTRDGFTFLVMGFRGKKAAQFKEAYIKCFNDMEDWITTKSTLSNHQSILTDAIQYRERLTGKKEVHAYARENNLIYIVALGAGCKKWLRINGYPEDDDLRQHLSKTQLKLIDLLAVENATMIKLNMDYYSRKAKLEQSALYFWQNTNLKQAA</sequence>